<dbReference type="RefSeq" id="WP_317565071.1">
    <property type="nucleotide sequence ID" value="NZ_JAWLJX010000004.1"/>
</dbReference>
<dbReference type="SUPFAM" id="SSF103473">
    <property type="entry name" value="MFS general substrate transporter"/>
    <property type="match status" value="1"/>
</dbReference>
<feature type="transmembrane region" description="Helical" evidence="1">
    <location>
        <begin position="105"/>
        <end position="132"/>
    </location>
</feature>
<keyword evidence="1" id="KW-0812">Transmembrane</keyword>
<feature type="transmembrane region" description="Helical" evidence="1">
    <location>
        <begin position="46"/>
        <end position="71"/>
    </location>
</feature>
<evidence type="ECO:0000256" key="1">
    <source>
        <dbReference type="SAM" id="Phobius"/>
    </source>
</evidence>
<evidence type="ECO:0000313" key="3">
    <source>
        <dbReference type="Proteomes" id="UP001185755"/>
    </source>
</evidence>
<keyword evidence="1" id="KW-1133">Transmembrane helix</keyword>
<feature type="transmembrane region" description="Helical" evidence="1">
    <location>
        <begin position="144"/>
        <end position="163"/>
    </location>
</feature>
<feature type="transmembrane region" description="Helical" evidence="1">
    <location>
        <begin position="78"/>
        <end position="99"/>
    </location>
</feature>
<feature type="transmembrane region" description="Helical" evidence="1">
    <location>
        <begin position="169"/>
        <end position="190"/>
    </location>
</feature>
<feature type="transmembrane region" description="Helical" evidence="1">
    <location>
        <begin position="372"/>
        <end position="393"/>
    </location>
</feature>
<dbReference type="Proteomes" id="UP001185755">
    <property type="component" value="Unassembled WGS sequence"/>
</dbReference>
<dbReference type="Gene3D" id="1.20.1250.20">
    <property type="entry name" value="MFS general substrate transporter like domains"/>
    <property type="match status" value="1"/>
</dbReference>
<dbReference type="InterPro" id="IPR011701">
    <property type="entry name" value="MFS"/>
</dbReference>
<feature type="transmembrane region" description="Helical" evidence="1">
    <location>
        <begin position="310"/>
        <end position="332"/>
    </location>
</feature>
<feature type="transmembrane region" description="Helical" evidence="1">
    <location>
        <begin position="344"/>
        <end position="366"/>
    </location>
</feature>
<protein>
    <submittedName>
        <fullName evidence="2">MFS transporter</fullName>
    </submittedName>
</protein>
<feature type="transmembrane region" description="Helical" evidence="1">
    <location>
        <begin position="285"/>
        <end position="304"/>
    </location>
</feature>
<feature type="transmembrane region" description="Helical" evidence="1">
    <location>
        <begin position="254"/>
        <end position="278"/>
    </location>
</feature>
<dbReference type="Pfam" id="PF07690">
    <property type="entry name" value="MFS_1"/>
    <property type="match status" value="1"/>
</dbReference>
<evidence type="ECO:0000313" key="2">
    <source>
        <dbReference type="EMBL" id="MDV6262759.1"/>
    </source>
</evidence>
<dbReference type="EMBL" id="JAWLJX010000004">
    <property type="protein sequence ID" value="MDV6262759.1"/>
    <property type="molecule type" value="Genomic_DNA"/>
</dbReference>
<reference evidence="2 3" key="1">
    <citation type="submission" date="2023-10" db="EMBL/GenBank/DDBJ databases">
        <title>Development of a sustainable strategy for remediation of hydrocarbon-contaminated territories based on the waste exchange concept.</title>
        <authorList>
            <person name="Krivoruchko A."/>
        </authorList>
    </citation>
    <scope>NUCLEOTIDE SEQUENCE [LARGE SCALE GENOMIC DNA]</scope>
    <source>
        <strain evidence="2 3">IEGM 1323</strain>
    </source>
</reference>
<keyword evidence="3" id="KW-1185">Reference proteome</keyword>
<name>A0ABU4BEZ1_9NOCA</name>
<proteinExistence type="predicted"/>
<comment type="caution">
    <text evidence="2">The sequence shown here is derived from an EMBL/GenBank/DDBJ whole genome shotgun (WGS) entry which is preliminary data.</text>
</comment>
<gene>
    <name evidence="2" type="ORF">R3P96_15580</name>
</gene>
<keyword evidence="1" id="KW-0472">Membrane</keyword>
<sequence length="418" mass="42348">MTSTAQPVGARRKRVLGAAAAGAFASLVVGSNVPGPLLPLYADRMSLSTFAVSALFAVYLVALVITFTVMARTRLTRYAWALLPAAMLGGVVADLSLLAGGESVMFLFLGRFLTGTCVGVATGATATIVVAARGEKGRTIASSGAIFGSFVGLILGAVVAEYLPGPTTTVYLVHMTLLTVVAVVLVIALYSARETLRVALHEPVVGGTPESEPPVERRARAAGYGIGLAGWAIGGIAVGILPTAVREQTGSESLVVGALAPVVLLSIAWLSPFVFAALQTALRPVQSLALIGLGAVLCAMGVVLASLPMVIAGCVCWGLGQGFAYACGLRILTRGLSAVEQGRTASRFASFCYGLTAVLALGTGAVSTAWGTGAGMTVAGVVFVALCTTVAILGRDRWDVPKAAESPVSQTVAAPGAV</sequence>
<accession>A0ABU4BEZ1</accession>
<feature type="transmembrane region" description="Helical" evidence="1">
    <location>
        <begin position="221"/>
        <end position="242"/>
    </location>
</feature>
<organism evidence="2 3">
    <name type="scientific">Rhodococcoides yunnanense</name>
    <dbReference type="NCBI Taxonomy" id="278209"/>
    <lineage>
        <taxon>Bacteria</taxon>
        <taxon>Bacillati</taxon>
        <taxon>Actinomycetota</taxon>
        <taxon>Actinomycetes</taxon>
        <taxon>Mycobacteriales</taxon>
        <taxon>Nocardiaceae</taxon>
        <taxon>Rhodococcoides</taxon>
    </lineage>
</organism>
<dbReference type="InterPro" id="IPR036259">
    <property type="entry name" value="MFS_trans_sf"/>
</dbReference>